<reference evidence="1 2" key="1">
    <citation type="submission" date="2021-03" db="EMBL/GenBank/DDBJ databases">
        <title>Sequencing the genomes of 1000 actinobacteria strains.</title>
        <authorList>
            <person name="Klenk H.-P."/>
        </authorList>
    </citation>
    <scope>NUCLEOTIDE SEQUENCE [LARGE SCALE GENOMIC DNA]</scope>
    <source>
        <strain evidence="1 2">DSM 15797</strain>
    </source>
</reference>
<organism evidence="1 2">
    <name type="scientific">Paeniglutamicibacter kerguelensis</name>
    <dbReference type="NCBI Taxonomy" id="254788"/>
    <lineage>
        <taxon>Bacteria</taxon>
        <taxon>Bacillati</taxon>
        <taxon>Actinomycetota</taxon>
        <taxon>Actinomycetes</taxon>
        <taxon>Micrococcales</taxon>
        <taxon>Micrococcaceae</taxon>
        <taxon>Paeniglutamicibacter</taxon>
    </lineage>
</organism>
<protein>
    <submittedName>
        <fullName evidence="1">Uncharacterized protein</fullName>
    </submittedName>
</protein>
<gene>
    <name evidence="1" type="ORF">JOF47_003042</name>
</gene>
<accession>A0ABS4XGD4</accession>
<keyword evidence="2" id="KW-1185">Reference proteome</keyword>
<evidence type="ECO:0000313" key="2">
    <source>
        <dbReference type="Proteomes" id="UP001296993"/>
    </source>
</evidence>
<dbReference type="Proteomes" id="UP001296993">
    <property type="component" value="Unassembled WGS sequence"/>
</dbReference>
<dbReference type="RefSeq" id="WP_281070247.1">
    <property type="nucleotide sequence ID" value="NZ_BAAAJY010000011.1"/>
</dbReference>
<evidence type="ECO:0000313" key="1">
    <source>
        <dbReference type="EMBL" id="MBP2387531.1"/>
    </source>
</evidence>
<name>A0ABS4XGD4_9MICC</name>
<sequence>MGAKDFALGVTGRAQVTPDFLRLHLRDGGLLERCGIHPAM</sequence>
<dbReference type="EMBL" id="JAGIOF010000001">
    <property type="protein sequence ID" value="MBP2387531.1"/>
    <property type="molecule type" value="Genomic_DNA"/>
</dbReference>
<comment type="caution">
    <text evidence="1">The sequence shown here is derived from an EMBL/GenBank/DDBJ whole genome shotgun (WGS) entry which is preliminary data.</text>
</comment>
<proteinExistence type="predicted"/>